<feature type="region of interest" description="Disordered" evidence="1">
    <location>
        <begin position="540"/>
        <end position="559"/>
    </location>
</feature>
<name>A0ABW3EUP2_9ACTN</name>
<feature type="compositionally biased region" description="Low complexity" evidence="1">
    <location>
        <begin position="541"/>
        <end position="553"/>
    </location>
</feature>
<evidence type="ECO:0000259" key="2">
    <source>
        <dbReference type="Pfam" id="PF07969"/>
    </source>
</evidence>
<keyword evidence="4" id="KW-1185">Reference proteome</keyword>
<dbReference type="Gene3D" id="2.30.40.10">
    <property type="entry name" value="Urease, subunit C, domain 1"/>
    <property type="match status" value="1"/>
</dbReference>
<dbReference type="CDD" id="cd01300">
    <property type="entry name" value="YtcJ_like"/>
    <property type="match status" value="1"/>
</dbReference>
<dbReference type="InterPro" id="IPR032466">
    <property type="entry name" value="Metal_Hydrolase"/>
</dbReference>
<sequence>MDDPVLYTNGRLFTSDPERPWAEALVVDGDRLAYVGDDASARAHAGPGAAEFDLGGRVVLPGFVDGHAHVLKTGEAQLGVQLTDAADLAEIRRRVRAWADGRPDAPRVLGRGWLYDALPGGEPARWMLDEAVPDRPVYLEANDSHSMWLNSAALAEAGVTRDTPDPVGGRVARDPETGEPTGHLIETAADALVLPLLHKATTDDDRDRALAAAVRGYLSSGVTGAVDMGLDEPALAALVRAERSGRLPLRVAGHWLVQRGGDPDGHLAQVRRAAELAATHRSGRLRVTGVKFIVDGVIDGCTAAMRDPYADGGNADPIWDADVLAPAVAAADAAGLQVALHAIGDAAVRIALDAIEHAGRVNGPRPRRHRIEHLEYAAQEDIERLARLGVTASMQPVHADPAIRANWNAMLGDARAENGFAWPAMTAAGARLAFGTDAPTAPHPPLPNMFVASTRRSALVPGLPAMEPHLAVPVAEAIVHGTADSAWACRAEHDQGRLRAGLLADFIVLDRDPFGDPDALLGSDVLLTVVGGRRHVDRLAQPRPARAAGPNRNAVKEGP</sequence>
<organism evidence="3 4">
    <name type="scientific">Actinomadura sediminis</name>
    <dbReference type="NCBI Taxonomy" id="1038904"/>
    <lineage>
        <taxon>Bacteria</taxon>
        <taxon>Bacillati</taxon>
        <taxon>Actinomycetota</taxon>
        <taxon>Actinomycetes</taxon>
        <taxon>Streptosporangiales</taxon>
        <taxon>Thermomonosporaceae</taxon>
        <taxon>Actinomadura</taxon>
    </lineage>
</organism>
<comment type="caution">
    <text evidence="3">The sequence shown here is derived from an EMBL/GenBank/DDBJ whole genome shotgun (WGS) entry which is preliminary data.</text>
</comment>
<reference evidence="4" key="1">
    <citation type="journal article" date="2019" name="Int. J. Syst. Evol. Microbiol.">
        <title>The Global Catalogue of Microorganisms (GCM) 10K type strain sequencing project: providing services to taxonomists for standard genome sequencing and annotation.</title>
        <authorList>
            <consortium name="The Broad Institute Genomics Platform"/>
            <consortium name="The Broad Institute Genome Sequencing Center for Infectious Disease"/>
            <person name="Wu L."/>
            <person name="Ma J."/>
        </authorList>
    </citation>
    <scope>NUCLEOTIDE SEQUENCE [LARGE SCALE GENOMIC DNA]</scope>
    <source>
        <strain evidence="4">JCM 31202</strain>
    </source>
</reference>
<dbReference type="InterPro" id="IPR013108">
    <property type="entry name" value="Amidohydro_3"/>
</dbReference>
<dbReference type="Proteomes" id="UP001596972">
    <property type="component" value="Unassembled WGS sequence"/>
</dbReference>
<protein>
    <submittedName>
        <fullName evidence="3">Amidohydrolase</fullName>
        <ecNumber evidence="3">3.5.-.-</ecNumber>
    </submittedName>
</protein>
<evidence type="ECO:0000313" key="4">
    <source>
        <dbReference type="Proteomes" id="UP001596972"/>
    </source>
</evidence>
<dbReference type="Gene3D" id="3.10.310.70">
    <property type="match status" value="1"/>
</dbReference>
<feature type="domain" description="Amidohydrolase 3" evidence="2">
    <location>
        <begin position="51"/>
        <end position="534"/>
    </location>
</feature>
<evidence type="ECO:0000256" key="1">
    <source>
        <dbReference type="SAM" id="MobiDB-lite"/>
    </source>
</evidence>
<dbReference type="Pfam" id="PF07969">
    <property type="entry name" value="Amidohydro_3"/>
    <property type="match status" value="1"/>
</dbReference>
<dbReference type="SUPFAM" id="SSF51338">
    <property type="entry name" value="Composite domain of metallo-dependent hydrolases"/>
    <property type="match status" value="1"/>
</dbReference>
<dbReference type="SUPFAM" id="SSF51556">
    <property type="entry name" value="Metallo-dependent hydrolases"/>
    <property type="match status" value="1"/>
</dbReference>
<dbReference type="InterPro" id="IPR011059">
    <property type="entry name" value="Metal-dep_hydrolase_composite"/>
</dbReference>
<dbReference type="Gene3D" id="3.20.20.140">
    <property type="entry name" value="Metal-dependent hydrolases"/>
    <property type="match status" value="1"/>
</dbReference>
<dbReference type="InterPro" id="IPR033932">
    <property type="entry name" value="YtcJ-like"/>
</dbReference>
<evidence type="ECO:0000313" key="3">
    <source>
        <dbReference type="EMBL" id="MFD0904133.1"/>
    </source>
</evidence>
<dbReference type="PANTHER" id="PTHR22642:SF20">
    <property type="entry name" value="AMIDOHYDROLASE 3 DOMAIN-CONTAINING PROTEIN"/>
    <property type="match status" value="1"/>
</dbReference>
<dbReference type="GO" id="GO:0016787">
    <property type="term" value="F:hydrolase activity"/>
    <property type="evidence" value="ECO:0007669"/>
    <property type="project" value="UniProtKB-KW"/>
</dbReference>
<proteinExistence type="predicted"/>
<dbReference type="EMBL" id="JBHTJA010000074">
    <property type="protein sequence ID" value="MFD0904133.1"/>
    <property type="molecule type" value="Genomic_DNA"/>
</dbReference>
<dbReference type="EC" id="3.5.-.-" evidence="3"/>
<accession>A0ABW3EUP2</accession>
<keyword evidence="3" id="KW-0378">Hydrolase</keyword>
<dbReference type="RefSeq" id="WP_378303679.1">
    <property type="nucleotide sequence ID" value="NZ_JBHTJA010000074.1"/>
</dbReference>
<dbReference type="PANTHER" id="PTHR22642">
    <property type="entry name" value="IMIDAZOLONEPROPIONASE"/>
    <property type="match status" value="1"/>
</dbReference>
<gene>
    <name evidence="3" type="ORF">ACFQ11_27375</name>
</gene>